<sequence length="684" mass="75408">MFCSILKLLLAHQTNALKTYYRMGNQIRPRSNSTSPVPSTSDEPSAKRARLLEIVTPTTPEPSRLHPGHKLYLPGAYLAPMVRIGTLPTRLLALEYGADLVWGPEIVDKAIIGSTRIVDETSGTIQYTKNNGTSSIWQTHPIEKSRLIYQIGSANKELALSAAQTVADDVSGIDLNCGCPKDFSLKGGMGAALLKEPDKLCGILIHLVQNLPTHPISVKIRLLPSQEETLSLVKKICETGVSCLTVHCRTQPMRSTEPALLHRLREIVDFLLLAHQTNTLKTYCRMGNQIRPRSNSTSPVPSTSEEPSAKRARLLEIVTPTTPEPSRQHPGHKLYLPGAYLAPMVRIGTLPTRLLALEYGANLVWGPEIVDKAIIGSTRIVDETSGTIQYTKNNGTSSIWQTHPIEKSRLIYQIGSANKELALSAAQTVADDVSGIDLNCGCPKDFSLKGGMGAALLKEPDKLCGILIHLVQNLPTHPISVKIRLLPSQEETLSLVKKICETGVSCLTVHCRTQPMRSTEPALLHRLREIVDFVNQIRTSDNPLPVVANGDCYTLQDLPKFKELTGVTRAMIARGAESNVSCFRSDGLLNTIEEIMPRYIKAGLITRQGYPNAKYCLSTMDVKNEPKSGPNKNKFSRKELKTKIQQCKDWSQIAELFKIDVEETRQSNLNQLFPNITPFPTTSS</sequence>
<evidence type="ECO:0000256" key="8">
    <source>
        <dbReference type="ARBA" id="ARBA00049447"/>
    </source>
</evidence>
<dbReference type="InterPro" id="IPR052582">
    <property type="entry name" value="tRNA-DUS-like"/>
</dbReference>
<evidence type="ECO:0000256" key="9">
    <source>
        <dbReference type="SAM" id="MobiDB-lite"/>
    </source>
</evidence>
<dbReference type="InterPro" id="IPR013785">
    <property type="entry name" value="Aldolase_TIM"/>
</dbReference>
<feature type="domain" description="DUS-like FMN-binding" evidence="11">
    <location>
        <begin position="341"/>
        <end position="584"/>
    </location>
</feature>
<dbReference type="GO" id="GO:0050660">
    <property type="term" value="F:flavin adenine dinucleotide binding"/>
    <property type="evidence" value="ECO:0007669"/>
    <property type="project" value="InterPro"/>
</dbReference>
<keyword evidence="6" id="KW-0560">Oxidoreductase</keyword>
<evidence type="ECO:0000256" key="5">
    <source>
        <dbReference type="ARBA" id="ARBA00022694"/>
    </source>
</evidence>
<organism evidence="12 13">
    <name type="scientific">Puccinia striiformis</name>
    <dbReference type="NCBI Taxonomy" id="27350"/>
    <lineage>
        <taxon>Eukaryota</taxon>
        <taxon>Fungi</taxon>
        <taxon>Dikarya</taxon>
        <taxon>Basidiomycota</taxon>
        <taxon>Pucciniomycotina</taxon>
        <taxon>Pucciniomycetes</taxon>
        <taxon>Pucciniales</taxon>
        <taxon>Pucciniaceae</taxon>
        <taxon>Puccinia</taxon>
    </lineage>
</organism>
<feature type="chain" id="PRO_5015651907" description="DUS-like FMN-binding domain-containing protein" evidence="10">
    <location>
        <begin position="17"/>
        <end position="684"/>
    </location>
</feature>
<dbReference type="PANTHER" id="PTHR45936">
    <property type="entry name" value="TRNA-DIHYDROURIDINE(20) SYNTHASE [NAD(P)+]-LIKE"/>
    <property type="match status" value="1"/>
</dbReference>
<proteinExistence type="predicted"/>
<evidence type="ECO:0000259" key="11">
    <source>
        <dbReference type="Pfam" id="PF01207"/>
    </source>
</evidence>
<dbReference type="Gene3D" id="3.20.20.70">
    <property type="entry name" value="Aldolase class I"/>
    <property type="match status" value="2"/>
</dbReference>
<comment type="caution">
    <text evidence="12">The sequence shown here is derived from an EMBL/GenBank/DDBJ whole genome shotgun (WGS) entry which is preliminary data.</text>
</comment>
<keyword evidence="4" id="KW-0507">mRNA processing</keyword>
<feature type="region of interest" description="Disordered" evidence="9">
    <location>
        <begin position="27"/>
        <end position="46"/>
    </location>
</feature>
<dbReference type="PANTHER" id="PTHR45936:SF1">
    <property type="entry name" value="TRNA-DIHYDROURIDINE(20) SYNTHASE [NAD(P)+]-LIKE"/>
    <property type="match status" value="1"/>
</dbReference>
<dbReference type="GO" id="GO:0005737">
    <property type="term" value="C:cytoplasm"/>
    <property type="evidence" value="ECO:0007669"/>
    <property type="project" value="TreeGrafter"/>
</dbReference>
<keyword evidence="5" id="KW-0819">tRNA processing</keyword>
<evidence type="ECO:0000313" key="13">
    <source>
        <dbReference type="Proteomes" id="UP000239156"/>
    </source>
</evidence>
<evidence type="ECO:0000256" key="7">
    <source>
        <dbReference type="ARBA" id="ARBA00048342"/>
    </source>
</evidence>
<keyword evidence="13" id="KW-1185">Reference proteome</keyword>
<dbReference type="PROSITE" id="PS01136">
    <property type="entry name" value="UPF0034"/>
    <property type="match status" value="2"/>
</dbReference>
<feature type="signal peptide" evidence="10">
    <location>
        <begin position="1"/>
        <end position="16"/>
    </location>
</feature>
<evidence type="ECO:0000256" key="6">
    <source>
        <dbReference type="ARBA" id="ARBA00023002"/>
    </source>
</evidence>
<evidence type="ECO:0000256" key="3">
    <source>
        <dbReference type="ARBA" id="ARBA00022643"/>
    </source>
</evidence>
<evidence type="ECO:0000256" key="4">
    <source>
        <dbReference type="ARBA" id="ARBA00022664"/>
    </source>
</evidence>
<dbReference type="Pfam" id="PF01207">
    <property type="entry name" value="Dus"/>
    <property type="match status" value="2"/>
</dbReference>
<accession>A0A2S4VNX3</accession>
<evidence type="ECO:0000313" key="12">
    <source>
        <dbReference type="EMBL" id="POW11236.1"/>
    </source>
</evidence>
<dbReference type="CDD" id="cd02801">
    <property type="entry name" value="DUS_like_FMN"/>
    <property type="match status" value="2"/>
</dbReference>
<keyword evidence="10" id="KW-0732">Signal</keyword>
<dbReference type="InterPro" id="IPR035587">
    <property type="entry name" value="DUS-like_FMN-bd"/>
</dbReference>
<protein>
    <recommendedName>
        <fullName evidence="11">DUS-like FMN-binding domain-containing protein</fullName>
    </recommendedName>
</protein>
<dbReference type="GO" id="GO:0006397">
    <property type="term" value="P:mRNA processing"/>
    <property type="evidence" value="ECO:0007669"/>
    <property type="project" value="UniProtKB-KW"/>
</dbReference>
<dbReference type="Proteomes" id="UP000239156">
    <property type="component" value="Unassembled WGS sequence"/>
</dbReference>
<gene>
    <name evidence="12" type="ORF">PSTT_05475</name>
</gene>
<feature type="domain" description="DUS-like FMN-binding" evidence="11">
    <location>
        <begin position="78"/>
        <end position="267"/>
    </location>
</feature>
<dbReference type="SUPFAM" id="SSF51395">
    <property type="entry name" value="FMN-linked oxidoreductases"/>
    <property type="match status" value="2"/>
</dbReference>
<evidence type="ECO:0000256" key="10">
    <source>
        <dbReference type="SAM" id="SignalP"/>
    </source>
</evidence>
<evidence type="ECO:0000256" key="1">
    <source>
        <dbReference type="ARBA" id="ARBA00001917"/>
    </source>
</evidence>
<name>A0A2S4VNX3_9BASI</name>
<feature type="compositionally biased region" description="Polar residues" evidence="9">
    <location>
        <begin position="28"/>
        <end position="43"/>
    </location>
</feature>
<comment type="cofactor">
    <cofactor evidence="1">
        <name>FMN</name>
        <dbReference type="ChEBI" id="CHEBI:58210"/>
    </cofactor>
</comment>
<comment type="catalytic activity">
    <reaction evidence="7">
        <text>a 5,6-dihydrouridine in mRNA + NAD(+) = a uridine in mRNA + NADH + H(+)</text>
        <dbReference type="Rhea" id="RHEA:69851"/>
        <dbReference type="Rhea" id="RHEA-COMP:14658"/>
        <dbReference type="Rhea" id="RHEA-COMP:17789"/>
        <dbReference type="ChEBI" id="CHEBI:15378"/>
        <dbReference type="ChEBI" id="CHEBI:57540"/>
        <dbReference type="ChEBI" id="CHEBI:57945"/>
        <dbReference type="ChEBI" id="CHEBI:65315"/>
        <dbReference type="ChEBI" id="CHEBI:74443"/>
    </reaction>
    <physiologicalReaction direction="right-to-left" evidence="7">
        <dbReference type="Rhea" id="RHEA:69853"/>
    </physiologicalReaction>
</comment>
<dbReference type="InterPro" id="IPR018517">
    <property type="entry name" value="tRNA_hU_synthase_CS"/>
</dbReference>
<comment type="catalytic activity">
    <reaction evidence="8">
        <text>a 5,6-dihydrouridine in mRNA + NADP(+) = a uridine in mRNA + NADPH + H(+)</text>
        <dbReference type="Rhea" id="RHEA:69855"/>
        <dbReference type="Rhea" id="RHEA-COMP:14658"/>
        <dbReference type="Rhea" id="RHEA-COMP:17789"/>
        <dbReference type="ChEBI" id="CHEBI:15378"/>
        <dbReference type="ChEBI" id="CHEBI:57783"/>
        <dbReference type="ChEBI" id="CHEBI:58349"/>
        <dbReference type="ChEBI" id="CHEBI:65315"/>
        <dbReference type="ChEBI" id="CHEBI:74443"/>
    </reaction>
    <physiologicalReaction direction="right-to-left" evidence="8">
        <dbReference type="Rhea" id="RHEA:69857"/>
    </physiologicalReaction>
</comment>
<dbReference type="EMBL" id="PKSL01000040">
    <property type="protein sequence ID" value="POW11236.1"/>
    <property type="molecule type" value="Genomic_DNA"/>
</dbReference>
<dbReference type="VEuPathDB" id="FungiDB:PSTT_05475"/>
<keyword evidence="3" id="KW-0288">FMN</keyword>
<dbReference type="AlphaFoldDB" id="A0A2S4VNX3"/>
<reference evidence="12" key="1">
    <citation type="submission" date="2017-12" db="EMBL/GenBank/DDBJ databases">
        <title>Gene loss provides genomic basis for host adaptation in cereal stripe rust fungi.</title>
        <authorList>
            <person name="Xia C."/>
        </authorList>
    </citation>
    <scope>NUCLEOTIDE SEQUENCE [LARGE SCALE GENOMIC DNA]</scope>
    <source>
        <strain evidence="12">93-210</strain>
    </source>
</reference>
<dbReference type="VEuPathDB" id="FungiDB:PSHT_13769"/>
<keyword evidence="2" id="KW-0285">Flavoprotein</keyword>
<evidence type="ECO:0000256" key="2">
    <source>
        <dbReference type="ARBA" id="ARBA00022630"/>
    </source>
</evidence>
<dbReference type="GO" id="GO:0017150">
    <property type="term" value="F:tRNA dihydrouridine synthase activity"/>
    <property type="evidence" value="ECO:0007669"/>
    <property type="project" value="InterPro"/>
</dbReference>